<gene>
    <name evidence="23" type="ORF">HOLleu_01837</name>
</gene>
<comment type="caution">
    <text evidence="23">The sequence shown here is derived from an EMBL/GenBank/DDBJ whole genome shotgun (WGS) entry which is preliminary data.</text>
</comment>
<evidence type="ECO:0000256" key="5">
    <source>
        <dbReference type="ARBA" id="ARBA00022448"/>
    </source>
</evidence>
<evidence type="ECO:0000313" key="23">
    <source>
        <dbReference type="EMBL" id="KAJ8049208.1"/>
    </source>
</evidence>
<evidence type="ECO:0000256" key="3">
    <source>
        <dbReference type="ARBA" id="ARBA00004496"/>
    </source>
</evidence>
<evidence type="ECO:0000256" key="19">
    <source>
        <dbReference type="ARBA" id="ARBA00042514"/>
    </source>
</evidence>
<keyword evidence="11" id="KW-0290">Folate-binding</keyword>
<dbReference type="Pfam" id="PF07690">
    <property type="entry name" value="MFS_1"/>
    <property type="match status" value="1"/>
</dbReference>
<dbReference type="GO" id="GO:0016324">
    <property type="term" value="C:apical plasma membrane"/>
    <property type="evidence" value="ECO:0007669"/>
    <property type="project" value="UniProtKB-SubCell"/>
</dbReference>
<keyword evidence="15" id="KW-0325">Glycoprotein</keyword>
<dbReference type="GO" id="GO:0016323">
    <property type="term" value="C:basolateral plasma membrane"/>
    <property type="evidence" value="ECO:0007669"/>
    <property type="project" value="UniProtKB-SubCell"/>
</dbReference>
<sequence length="481" mass="53048">MALEKVSDESFGSNERERRYLKVEPALFMFMLAYGVTLPLRTEYLKERFAKDSGLPTTDLNADCHMNKSDPMYPILQDVNSKTAYWSVYLAFAISLPALFSSNYLGSVSDSRGRKLPMYVTLLGLTIYSVLHLFVVHFQLSLHILALASFVLGCCGDLITFMSCGFAYVADTTTLSSRIFRIVLAETLITVGGGPGQIGAGYLIDIFGFEGPYVFILLCALVTALYLLWLPESVEFDDERKGKSQYNPRAVLAAMRELLRPRPGGRLWKLLAYNTIVFVYIMNGIGFIGVSVLYITAGDPFCFNHQQVGYFEAAQFILSGVGMFLGGALLPLFLSDLTVIHISNLGFFANLFLTAIVQTEIGLYGAAVLSLVRLLALPLSRARMSKLVQPSEQGVMFAVSGCVQSVSLLAGIPALQAIFPWAYSVYPGLIFIIMSLFMIPPAILTIILHVQDNKRSPTLIYKRLSDDEDIPGSVHTSTLND</sequence>
<keyword evidence="5" id="KW-0813">Transport</keyword>
<dbReference type="PANTHER" id="PTHR23507:SF2">
    <property type="entry name" value="PROTON-COUPLED FOLATE TRANSPORTER"/>
    <property type="match status" value="1"/>
</dbReference>
<organism evidence="23 24">
    <name type="scientific">Holothuria leucospilota</name>
    <name type="common">Black long sea cucumber</name>
    <name type="synonym">Mertensiothuria leucospilota</name>
    <dbReference type="NCBI Taxonomy" id="206669"/>
    <lineage>
        <taxon>Eukaryota</taxon>
        <taxon>Metazoa</taxon>
        <taxon>Echinodermata</taxon>
        <taxon>Eleutherozoa</taxon>
        <taxon>Echinozoa</taxon>
        <taxon>Holothuroidea</taxon>
        <taxon>Aspidochirotacea</taxon>
        <taxon>Aspidochirotida</taxon>
        <taxon>Holothuriidae</taxon>
        <taxon>Holothuria</taxon>
    </lineage>
</organism>
<comment type="catalytic activity">
    <reaction evidence="17">
        <text>folate(in) + H(+)(in) = folate(out) + H(+)(out)</text>
        <dbReference type="Rhea" id="RHEA:70159"/>
        <dbReference type="ChEBI" id="CHEBI:15378"/>
        <dbReference type="ChEBI" id="CHEBI:62501"/>
    </reaction>
</comment>
<keyword evidence="6" id="KW-1003">Cell membrane</keyword>
<evidence type="ECO:0000256" key="12">
    <source>
        <dbReference type="ARBA" id="ARBA00022989"/>
    </source>
</evidence>
<dbReference type="AlphaFoldDB" id="A0A9Q1CQU5"/>
<feature type="transmembrane region" description="Helical" evidence="22">
    <location>
        <begin position="118"/>
        <end position="138"/>
    </location>
</feature>
<evidence type="ECO:0000256" key="22">
    <source>
        <dbReference type="SAM" id="Phobius"/>
    </source>
</evidence>
<comment type="catalytic activity">
    <reaction evidence="20">
        <text>pemetrexed(in) + H(+)(in) = pemetrexed(out) + H(+)(out)</text>
        <dbReference type="Rhea" id="RHEA:70171"/>
        <dbReference type="ChEBI" id="CHEBI:15378"/>
        <dbReference type="ChEBI" id="CHEBI:63724"/>
    </reaction>
</comment>
<dbReference type="GO" id="GO:0015293">
    <property type="term" value="F:symporter activity"/>
    <property type="evidence" value="ECO:0007669"/>
    <property type="project" value="UniProtKB-KW"/>
</dbReference>
<dbReference type="InterPro" id="IPR011701">
    <property type="entry name" value="MFS"/>
</dbReference>
<evidence type="ECO:0000256" key="18">
    <source>
        <dbReference type="ARBA" id="ARBA00040650"/>
    </source>
</evidence>
<dbReference type="Gene3D" id="1.20.1250.20">
    <property type="entry name" value="MFS general substrate transporter like domains"/>
    <property type="match status" value="1"/>
</dbReference>
<accession>A0A9Q1CQU5</accession>
<evidence type="ECO:0000256" key="9">
    <source>
        <dbReference type="ARBA" id="ARBA00022753"/>
    </source>
</evidence>
<evidence type="ECO:0000256" key="16">
    <source>
        <dbReference type="ARBA" id="ARBA00036193"/>
    </source>
</evidence>
<dbReference type="EMBL" id="JAIZAY010000001">
    <property type="protein sequence ID" value="KAJ8049208.1"/>
    <property type="molecule type" value="Genomic_DNA"/>
</dbReference>
<evidence type="ECO:0000256" key="8">
    <source>
        <dbReference type="ARBA" id="ARBA00022692"/>
    </source>
</evidence>
<keyword evidence="9" id="KW-0967">Endosome</keyword>
<evidence type="ECO:0000256" key="10">
    <source>
        <dbReference type="ARBA" id="ARBA00022847"/>
    </source>
</evidence>
<dbReference type="Proteomes" id="UP001152320">
    <property type="component" value="Chromosome 1"/>
</dbReference>
<evidence type="ECO:0000256" key="21">
    <source>
        <dbReference type="ARBA" id="ARBA00047850"/>
    </source>
</evidence>
<keyword evidence="8 22" id="KW-0812">Transmembrane</keyword>
<dbReference type="PANTHER" id="PTHR23507">
    <property type="entry name" value="ZGC:174356"/>
    <property type="match status" value="1"/>
</dbReference>
<name>A0A9Q1CQU5_HOLLE</name>
<evidence type="ECO:0000256" key="13">
    <source>
        <dbReference type="ARBA" id="ARBA00023136"/>
    </source>
</evidence>
<evidence type="ECO:0000256" key="4">
    <source>
        <dbReference type="ARBA" id="ARBA00004554"/>
    </source>
</evidence>
<evidence type="ECO:0000256" key="20">
    <source>
        <dbReference type="ARBA" id="ARBA00047769"/>
    </source>
</evidence>
<comment type="subcellular location">
    <subcellularLocation>
        <location evidence="2">Apical cell membrane</location>
        <topology evidence="2">Multi-pass membrane protein</topology>
    </subcellularLocation>
    <subcellularLocation>
        <location evidence="4">Basolateral cell membrane</location>
        <topology evidence="4">Multi-pass membrane protein</topology>
    </subcellularLocation>
    <subcellularLocation>
        <location evidence="3">Cytoplasm</location>
    </subcellularLocation>
    <subcellularLocation>
        <location evidence="1">Endosome membrane</location>
        <topology evidence="1">Multi-pass membrane protein</topology>
    </subcellularLocation>
</comment>
<evidence type="ECO:0000256" key="7">
    <source>
        <dbReference type="ARBA" id="ARBA00022490"/>
    </source>
</evidence>
<feature type="transmembrane region" description="Helical" evidence="22">
    <location>
        <begin position="213"/>
        <end position="231"/>
    </location>
</feature>
<keyword evidence="7" id="KW-0963">Cytoplasm</keyword>
<evidence type="ECO:0000256" key="11">
    <source>
        <dbReference type="ARBA" id="ARBA00022954"/>
    </source>
</evidence>
<evidence type="ECO:0000256" key="15">
    <source>
        <dbReference type="ARBA" id="ARBA00023180"/>
    </source>
</evidence>
<keyword evidence="13 22" id="KW-0472">Membrane</keyword>
<evidence type="ECO:0000256" key="1">
    <source>
        <dbReference type="ARBA" id="ARBA00004337"/>
    </source>
</evidence>
<dbReference type="GO" id="GO:0005542">
    <property type="term" value="F:folic acid binding"/>
    <property type="evidence" value="ECO:0007669"/>
    <property type="project" value="UniProtKB-KW"/>
</dbReference>
<comment type="catalytic activity">
    <reaction evidence="16">
        <text>(6S)-5-methyl-5,6,7,8-tetrahydrofolate(in) + H(+)(in) = (6S)-5-methyl-5,6,7,8-tetrahydrofolate(out) + H(+)(out)</text>
        <dbReference type="Rhea" id="RHEA:70167"/>
        <dbReference type="ChEBI" id="CHEBI:15378"/>
        <dbReference type="ChEBI" id="CHEBI:18608"/>
    </reaction>
</comment>
<keyword evidence="14" id="KW-1015">Disulfide bond</keyword>
<dbReference type="SUPFAM" id="SSF103473">
    <property type="entry name" value="MFS general substrate transporter"/>
    <property type="match status" value="1"/>
</dbReference>
<keyword evidence="24" id="KW-1185">Reference proteome</keyword>
<feature type="transmembrane region" description="Helical" evidence="22">
    <location>
        <begin position="182"/>
        <end position="207"/>
    </location>
</feature>
<dbReference type="OrthoDB" id="419734at2759"/>
<proteinExistence type="predicted"/>
<evidence type="ECO:0000256" key="2">
    <source>
        <dbReference type="ARBA" id="ARBA00004424"/>
    </source>
</evidence>
<reference evidence="23" key="1">
    <citation type="submission" date="2021-10" db="EMBL/GenBank/DDBJ databases">
        <title>Tropical sea cucumber genome reveals ecological adaptation and Cuvierian tubules defense mechanism.</title>
        <authorList>
            <person name="Chen T."/>
        </authorList>
    </citation>
    <scope>NUCLEOTIDE SEQUENCE</scope>
    <source>
        <strain evidence="23">Nanhai2018</strain>
        <tissue evidence="23">Muscle</tissue>
    </source>
</reference>
<feature type="transmembrane region" description="Helical" evidence="22">
    <location>
        <begin position="270"/>
        <end position="296"/>
    </location>
</feature>
<protein>
    <recommendedName>
        <fullName evidence="18">Proton-coupled folate transporter</fullName>
    </recommendedName>
    <alternativeName>
        <fullName evidence="19">Solute carrier family 46 member 1</fullName>
    </alternativeName>
</protein>
<evidence type="ECO:0000256" key="6">
    <source>
        <dbReference type="ARBA" id="ARBA00022475"/>
    </source>
</evidence>
<feature type="transmembrane region" description="Helical" evidence="22">
    <location>
        <begin position="20"/>
        <end position="40"/>
    </location>
</feature>
<feature type="transmembrane region" description="Helical" evidence="22">
    <location>
        <begin position="144"/>
        <end position="170"/>
    </location>
</feature>
<feature type="transmembrane region" description="Helical" evidence="22">
    <location>
        <begin position="316"/>
        <end position="334"/>
    </location>
</feature>
<feature type="transmembrane region" description="Helical" evidence="22">
    <location>
        <begin position="84"/>
        <end position="106"/>
    </location>
</feature>
<evidence type="ECO:0000256" key="17">
    <source>
        <dbReference type="ARBA" id="ARBA00036250"/>
    </source>
</evidence>
<feature type="transmembrane region" description="Helical" evidence="22">
    <location>
        <begin position="425"/>
        <end position="448"/>
    </location>
</feature>
<keyword evidence="12 22" id="KW-1133">Transmembrane helix</keyword>
<dbReference type="InterPro" id="IPR036259">
    <property type="entry name" value="MFS_trans_sf"/>
</dbReference>
<comment type="catalytic activity">
    <reaction evidence="21">
        <text>methotrexate(in) + H(+)(in) = methotrexate(out) + H(+)(out)</text>
        <dbReference type="Rhea" id="RHEA:70163"/>
        <dbReference type="ChEBI" id="CHEBI:15378"/>
        <dbReference type="ChEBI" id="CHEBI:50681"/>
    </reaction>
</comment>
<evidence type="ECO:0000313" key="24">
    <source>
        <dbReference type="Proteomes" id="UP001152320"/>
    </source>
</evidence>
<dbReference type="GO" id="GO:0010008">
    <property type="term" value="C:endosome membrane"/>
    <property type="evidence" value="ECO:0007669"/>
    <property type="project" value="UniProtKB-SubCell"/>
</dbReference>
<evidence type="ECO:0000256" key="14">
    <source>
        <dbReference type="ARBA" id="ARBA00023157"/>
    </source>
</evidence>
<keyword evidence="10" id="KW-0769">Symport</keyword>